<feature type="transmembrane region" description="Helical" evidence="1">
    <location>
        <begin position="118"/>
        <end position="137"/>
    </location>
</feature>
<dbReference type="Proteomes" id="UP000553059">
    <property type="component" value="Unassembled WGS sequence"/>
</dbReference>
<evidence type="ECO:0000313" key="4">
    <source>
        <dbReference type="Proteomes" id="UP000553059"/>
    </source>
</evidence>
<gene>
    <name evidence="3" type="ORF">GX523_08235</name>
</gene>
<proteinExistence type="predicted"/>
<keyword evidence="1" id="KW-0812">Transmembrane</keyword>
<dbReference type="InterPro" id="IPR050742">
    <property type="entry name" value="Helicase_Restrict-Modif_Enz"/>
</dbReference>
<dbReference type="SUPFAM" id="SSF52540">
    <property type="entry name" value="P-loop containing nucleoside triphosphate hydrolases"/>
    <property type="match status" value="2"/>
</dbReference>
<dbReference type="GO" id="GO:0005829">
    <property type="term" value="C:cytosol"/>
    <property type="evidence" value="ECO:0007669"/>
    <property type="project" value="TreeGrafter"/>
</dbReference>
<evidence type="ECO:0000256" key="1">
    <source>
        <dbReference type="SAM" id="Phobius"/>
    </source>
</evidence>
<keyword evidence="3" id="KW-0347">Helicase</keyword>
<organism evidence="3 4">
    <name type="scientific">Desulfitobacterium dehalogenans</name>
    <dbReference type="NCBI Taxonomy" id="36854"/>
    <lineage>
        <taxon>Bacteria</taxon>
        <taxon>Bacillati</taxon>
        <taxon>Bacillota</taxon>
        <taxon>Clostridia</taxon>
        <taxon>Eubacteriales</taxon>
        <taxon>Desulfitobacteriaceae</taxon>
        <taxon>Desulfitobacterium</taxon>
    </lineage>
</organism>
<dbReference type="EMBL" id="DUTF01000186">
    <property type="protein sequence ID" value="HHY26717.1"/>
    <property type="molecule type" value="Genomic_DNA"/>
</dbReference>
<keyword evidence="3" id="KW-0378">Hydrolase</keyword>
<feature type="domain" description="Helicase/UvrB N-terminal" evidence="2">
    <location>
        <begin position="79"/>
        <end position="238"/>
    </location>
</feature>
<dbReference type="Pfam" id="PF04851">
    <property type="entry name" value="ResIII"/>
    <property type="match status" value="1"/>
</dbReference>
<accession>A0A7C7D995</accession>
<dbReference type="InterPro" id="IPR006935">
    <property type="entry name" value="Helicase/UvrB_N"/>
</dbReference>
<evidence type="ECO:0000313" key="3">
    <source>
        <dbReference type="EMBL" id="HHY26717.1"/>
    </source>
</evidence>
<keyword evidence="1" id="KW-0472">Membrane</keyword>
<dbReference type="GO" id="GO:0016787">
    <property type="term" value="F:hydrolase activity"/>
    <property type="evidence" value="ECO:0007669"/>
    <property type="project" value="InterPro"/>
</dbReference>
<dbReference type="Gene3D" id="3.40.50.300">
    <property type="entry name" value="P-loop containing nucleotide triphosphate hydrolases"/>
    <property type="match status" value="1"/>
</dbReference>
<dbReference type="GO" id="GO:0003677">
    <property type="term" value="F:DNA binding"/>
    <property type="evidence" value="ECO:0007669"/>
    <property type="project" value="InterPro"/>
</dbReference>
<dbReference type="AlphaFoldDB" id="A0A7C7D995"/>
<keyword evidence="3" id="KW-0547">Nucleotide-binding</keyword>
<keyword evidence="3" id="KW-0067">ATP-binding</keyword>
<evidence type="ECO:0000259" key="2">
    <source>
        <dbReference type="Pfam" id="PF04851"/>
    </source>
</evidence>
<name>A0A7C7D995_9FIRM</name>
<protein>
    <submittedName>
        <fullName evidence="3">DEAD/DEAH box helicase family protein</fullName>
    </submittedName>
</protein>
<comment type="caution">
    <text evidence="3">The sequence shown here is derived from an EMBL/GenBank/DDBJ whole genome shotgun (WGS) entry which is preliminary data.</text>
</comment>
<dbReference type="GO" id="GO:0005524">
    <property type="term" value="F:ATP binding"/>
    <property type="evidence" value="ECO:0007669"/>
    <property type="project" value="InterPro"/>
</dbReference>
<sequence length="954" mass="111727">MTKLKRTKAVEKLNLSEHTLDINIRKCNYEKFRFSEIEDYVRAVTGGREYQYQAIKCTMIYLWGGGYKNVTELATENFAQKKHLKERFGSEEILIGHLPLSDRLSGVVHMATGTGKSYVIFAIAYLSLVMGLTKRVLVLGPSSTIIEEDLREKFLMFMGKKEWNDKLPRQYQGKEIDLLTNNDVIEDGSITIENINAIYTVGGIRDTIFNDTKEILVLGDEIHHAYSHLNFNKIKNELEFDRINIDKGRDSDEKTERLWMKFLKEHSEITRHIGFTGTPYNKDDYFADVIFDYNIRTAIDQYQIKDINPIINVETDEGEMEWTTEKRFTIVLKKHLENTDKYAYKREDGKRRVKPITVFYCPTQNNAKIRSEEFIKFLTKWMQEKGNVPGSESEIELIAREKVICVISDISQSEYKNELNSIEETDPTKVGGKTEYVFSVGKLLEGWDVDNVFQIVPMEERVFNSKLLISQVLGRGLRIPRKIYASEVHQTYPCLTVTNHEKFADHIKELMDAVTNSDMYILSEPLKVVNEDNWRGRHHYSLFNLRYNPSVKLQDVNQVEQLDLTQRELILTKYKVDQTVLVERIRGTERYELKKRIITIDSLVDTLYRRFKGREYEGIHFDFGNGDYKRCPEEDEIRETIVLAMEKAGISESGLTEENRKQIDLFFNQFLPRGKKKRIFENIRGDIERTITQELEVKSIRVGELERNATVFISESYKQEVDEKTKAVLKYLVENRKPKEQKEGQVSFSFIDSSGLLNKHKDYVRPLVENDDRPPYIVNTSVFKTPLSTIIISHNPEKEFVFRLLEHSAYLESWIKSPDKGFYSIDYEYWKRGKDRVRRGFNPDFFIKIDLEKYCEILKNNNMLQYQERIKELQDKGIKTIIRVVEIKSDEDDDEATSAKKDWAKMHFSTVNEIIQEALSNGSNEINQIYTFDILTPDEYDSWFKGLKEGKILK</sequence>
<keyword evidence="1" id="KW-1133">Transmembrane helix</keyword>
<dbReference type="GO" id="GO:0004386">
    <property type="term" value="F:helicase activity"/>
    <property type="evidence" value="ECO:0007669"/>
    <property type="project" value="UniProtKB-KW"/>
</dbReference>
<dbReference type="PANTHER" id="PTHR47396">
    <property type="entry name" value="TYPE I RESTRICTION ENZYME ECOKI R PROTEIN"/>
    <property type="match status" value="1"/>
</dbReference>
<dbReference type="InterPro" id="IPR027417">
    <property type="entry name" value="P-loop_NTPase"/>
</dbReference>
<reference evidence="3 4" key="1">
    <citation type="journal article" date="2020" name="Biotechnol. Biofuels">
        <title>New insights from the biogas microbiome by comprehensive genome-resolved metagenomics of nearly 1600 species originating from multiple anaerobic digesters.</title>
        <authorList>
            <person name="Campanaro S."/>
            <person name="Treu L."/>
            <person name="Rodriguez-R L.M."/>
            <person name="Kovalovszki A."/>
            <person name="Ziels R.M."/>
            <person name="Maus I."/>
            <person name="Zhu X."/>
            <person name="Kougias P.G."/>
            <person name="Basile A."/>
            <person name="Luo G."/>
            <person name="Schluter A."/>
            <person name="Konstantinidis K.T."/>
            <person name="Angelidaki I."/>
        </authorList>
    </citation>
    <scope>NUCLEOTIDE SEQUENCE [LARGE SCALE GENOMIC DNA]</scope>
    <source>
        <strain evidence="3">AS05jafATM_4</strain>
    </source>
</reference>
<dbReference type="PANTHER" id="PTHR47396:SF1">
    <property type="entry name" value="ATP-DEPENDENT HELICASE IRC3-RELATED"/>
    <property type="match status" value="1"/>
</dbReference>